<dbReference type="OrthoDB" id="9947134at2759"/>
<dbReference type="GO" id="GO:0006833">
    <property type="term" value="P:water transport"/>
    <property type="evidence" value="ECO:0007669"/>
    <property type="project" value="TreeGrafter"/>
</dbReference>
<gene>
    <name evidence="2" type="primary">LOC108710720</name>
</gene>
<dbReference type="KEGG" id="xla:108710720"/>
<dbReference type="InterPro" id="IPR024831">
    <property type="entry name" value="Uroplakin-3"/>
</dbReference>
<dbReference type="Bgee" id="108710720">
    <property type="expression patterns" value="Expressed in neurula embryo and 1 other cell type or tissue"/>
</dbReference>
<dbReference type="PANTHER" id="PTHR15446:SF17">
    <property type="entry name" value="UROPLAKIN-3A"/>
    <property type="match status" value="1"/>
</dbReference>
<dbReference type="PaxDb" id="8355-A0A1L8GW18"/>
<evidence type="ECO:0000313" key="1">
    <source>
        <dbReference type="Proteomes" id="UP000186698"/>
    </source>
</evidence>
<protein>
    <submittedName>
        <fullName evidence="2">Uroplakin-2</fullName>
    </submittedName>
</protein>
<dbReference type="PANTHER" id="PTHR15446">
    <property type="entry name" value="UROPLAKIN III"/>
    <property type="match status" value="1"/>
</dbReference>
<accession>A0A1L8GW18</accession>
<evidence type="ECO:0000313" key="2">
    <source>
        <dbReference type="RefSeq" id="XP_018107355.1"/>
    </source>
</evidence>
<dbReference type="Proteomes" id="UP000186698">
    <property type="component" value="Chromosome 3L"/>
</dbReference>
<dbReference type="AlphaFoldDB" id="A0A1L8GW18"/>
<dbReference type="GO" id="GO:0015840">
    <property type="term" value="P:urea transport"/>
    <property type="evidence" value="ECO:0007669"/>
    <property type="project" value="TreeGrafter"/>
</dbReference>
<dbReference type="GO" id="GO:0005886">
    <property type="term" value="C:plasma membrane"/>
    <property type="evidence" value="ECO:0007669"/>
    <property type="project" value="TreeGrafter"/>
</dbReference>
<organism evidence="1 2">
    <name type="scientific">Xenopus laevis</name>
    <name type="common">African clawed frog</name>
    <dbReference type="NCBI Taxonomy" id="8355"/>
    <lineage>
        <taxon>Eukaryota</taxon>
        <taxon>Metazoa</taxon>
        <taxon>Chordata</taxon>
        <taxon>Craniata</taxon>
        <taxon>Vertebrata</taxon>
        <taxon>Euteleostomi</taxon>
        <taxon>Amphibia</taxon>
        <taxon>Batrachia</taxon>
        <taxon>Anura</taxon>
        <taxon>Pipoidea</taxon>
        <taxon>Pipidae</taxon>
        <taxon>Xenopodinae</taxon>
        <taxon>Xenopus</taxon>
        <taxon>Xenopus</taxon>
    </lineage>
</organism>
<dbReference type="Pfam" id="PF07353">
    <property type="entry name" value="Uroplakin_II"/>
    <property type="match status" value="1"/>
</dbReference>
<sequence>MTPLLLICALVSLQRGHALRFSDLNQSNFQFFTNTDDVLGAVLSQSFMVNVPSCINAVGYVPSTLKVAVANRNPTCMVDTDSIKSLKTDPTAPVYYTGQMKVPQCRLRRDLEPVKMNSMRDLGYQVGTENCTEVSGPFCNQFLQPGTSYWVNFIILDETDTPRAYTGWSEPRTTRQVRCLDAVDLGLSGHSGGMVIITVLLSVSVFLLLLGFMAVVVVSRAPNLFTSESKDCLDMQTQPRP</sequence>
<name>A0A1L8GW18_XENLA</name>
<reference evidence="2" key="1">
    <citation type="submission" date="2025-08" db="UniProtKB">
        <authorList>
            <consortium name="RefSeq"/>
        </authorList>
    </citation>
    <scope>IDENTIFICATION</scope>
    <source>
        <strain evidence="2">J_2021</strain>
        <tissue evidence="2">Erythrocytes</tissue>
    </source>
</reference>
<dbReference type="InterPro" id="IPR009952">
    <property type="entry name" value="Uroplakin-2"/>
</dbReference>
<dbReference type="GeneID" id="108710720"/>
<keyword evidence="1" id="KW-1185">Reference proteome</keyword>
<proteinExistence type="predicted"/>
<dbReference type="RefSeq" id="XP_018107355.1">
    <property type="nucleotide sequence ID" value="XM_018251866.2"/>
</dbReference>
<dbReference type="OMA" id="FCRQTKG"/>